<protein>
    <recommendedName>
        <fullName evidence="2">LicD/FKTN/FKRP nucleotidyltransferase domain-containing protein</fullName>
    </recommendedName>
</protein>
<keyword evidence="4" id="KW-1185">Reference proteome</keyword>
<organism evidence="3 4">
    <name type="scientific">Pocillopora damicornis</name>
    <name type="common">Cauliflower coral</name>
    <name type="synonym">Millepora damicornis</name>
    <dbReference type="NCBI Taxonomy" id="46731"/>
    <lineage>
        <taxon>Eukaryota</taxon>
        <taxon>Metazoa</taxon>
        <taxon>Cnidaria</taxon>
        <taxon>Anthozoa</taxon>
        <taxon>Hexacorallia</taxon>
        <taxon>Scleractinia</taxon>
        <taxon>Astrocoeniina</taxon>
        <taxon>Pocilloporidae</taxon>
        <taxon>Pocillopora</taxon>
    </lineage>
</organism>
<evidence type="ECO:0000313" key="3">
    <source>
        <dbReference type="EMBL" id="RMX43631.1"/>
    </source>
</evidence>
<dbReference type="InterPro" id="IPR052942">
    <property type="entry name" value="LPS_cholinephosphotransferase"/>
</dbReference>
<reference evidence="3 4" key="1">
    <citation type="journal article" date="2018" name="Sci. Rep.">
        <title>Comparative analysis of the Pocillopora damicornis genome highlights role of immune system in coral evolution.</title>
        <authorList>
            <person name="Cunning R."/>
            <person name="Bay R.A."/>
            <person name="Gillette P."/>
            <person name="Baker A.C."/>
            <person name="Traylor-Knowles N."/>
        </authorList>
    </citation>
    <scope>NUCLEOTIDE SEQUENCE [LARGE SCALE GENOMIC DNA]</scope>
    <source>
        <strain evidence="3">RSMAS</strain>
        <tissue evidence="3">Whole animal</tissue>
    </source>
</reference>
<dbReference type="Proteomes" id="UP000275408">
    <property type="component" value="Unassembled WGS sequence"/>
</dbReference>
<proteinExistence type="predicted"/>
<evidence type="ECO:0000259" key="2">
    <source>
        <dbReference type="Pfam" id="PF04991"/>
    </source>
</evidence>
<dbReference type="OMA" id="CISPRER"/>
<evidence type="ECO:0000256" key="1">
    <source>
        <dbReference type="SAM" id="Phobius"/>
    </source>
</evidence>
<name>A0A3M6TQN3_POCDA</name>
<accession>A0A3M6TQN3</accession>
<dbReference type="GO" id="GO:0009100">
    <property type="term" value="P:glycoprotein metabolic process"/>
    <property type="evidence" value="ECO:0007669"/>
    <property type="project" value="UniProtKB-ARBA"/>
</dbReference>
<keyword evidence="1" id="KW-0472">Membrane</keyword>
<evidence type="ECO:0000313" key="4">
    <source>
        <dbReference type="Proteomes" id="UP000275408"/>
    </source>
</evidence>
<dbReference type="AlphaFoldDB" id="A0A3M6TQN3"/>
<feature type="transmembrane region" description="Helical" evidence="1">
    <location>
        <begin position="7"/>
        <end position="26"/>
    </location>
</feature>
<dbReference type="EMBL" id="RCHS01003169">
    <property type="protein sequence ID" value="RMX43631.1"/>
    <property type="molecule type" value="Genomic_DNA"/>
</dbReference>
<dbReference type="OrthoDB" id="419198at2759"/>
<gene>
    <name evidence="3" type="ORF">pdam_00025139</name>
</gene>
<keyword evidence="1" id="KW-1133">Transmembrane helix</keyword>
<comment type="caution">
    <text evidence="3">The sequence shown here is derived from an EMBL/GenBank/DDBJ whole genome shotgun (WGS) entry which is preliminary data.</text>
</comment>
<dbReference type="PANTHER" id="PTHR43404">
    <property type="entry name" value="LIPOPOLYSACCHARIDE CHOLINEPHOSPHOTRANSFERASE LICD"/>
    <property type="match status" value="1"/>
</dbReference>
<keyword evidence="1" id="KW-0812">Transmembrane</keyword>
<feature type="domain" description="LicD/FKTN/FKRP nucleotidyltransferase" evidence="2">
    <location>
        <begin position="121"/>
        <end position="245"/>
    </location>
</feature>
<dbReference type="Pfam" id="PF04991">
    <property type="entry name" value="LicD"/>
    <property type="match status" value="1"/>
</dbReference>
<dbReference type="PANTHER" id="PTHR43404:SF1">
    <property type="entry name" value="MNN4P"/>
    <property type="match status" value="1"/>
</dbReference>
<sequence length="309" mass="36769">MRRFKRKLKLIILICVFFFIYINFFLDPVYLQSIHRYAFGHEILRGDVVNKQGERSRSRLCKEKLSFPGEMCPKPFTEISSCDLNKDRFSCPDIRRKGNTTLRQAQLVVTRMLRVFDLISRKHNIPYWLRSGSLIGAIRHNGFIPWDDDIDIEIPLMYYIDFFEKFSRELPDDMFFQTSETDSKYHRPKSIFNIRSVSDTRVGVYRGNWRPKVRDRSSCYKYCLKKGCDWHDGLQLDIFVTDSIPWGIFPLREMTFEGFNILVPNRWKSVIADEYPQFMDLPRKGFRLPKNIDIDPLHSCEELSKKTEV</sequence>
<dbReference type="InterPro" id="IPR007074">
    <property type="entry name" value="LicD/FKTN/FKRP_NTP_transf"/>
</dbReference>